<accession>A0AA46TJ93</accession>
<dbReference type="EMBL" id="CP094970">
    <property type="protein sequence ID" value="UYM05867.1"/>
    <property type="molecule type" value="Genomic_DNA"/>
</dbReference>
<dbReference type="PANTHER" id="PTHR43976:SF16">
    <property type="entry name" value="SHORT-CHAIN DEHYDROGENASE_REDUCTASE FAMILY PROTEIN"/>
    <property type="match status" value="1"/>
</dbReference>
<dbReference type="PROSITE" id="PS00061">
    <property type="entry name" value="ADH_SHORT"/>
    <property type="match status" value="1"/>
</dbReference>
<evidence type="ECO:0000313" key="4">
    <source>
        <dbReference type="EMBL" id="UYM05867.1"/>
    </source>
</evidence>
<dbReference type="GO" id="GO:0016491">
    <property type="term" value="F:oxidoreductase activity"/>
    <property type="evidence" value="ECO:0007669"/>
    <property type="project" value="UniProtKB-KW"/>
</dbReference>
<dbReference type="KEGG" id="sgrg:L0C25_01965"/>
<dbReference type="SUPFAM" id="SSF51735">
    <property type="entry name" value="NAD(P)-binding Rossmann-fold domains"/>
    <property type="match status" value="1"/>
</dbReference>
<evidence type="ECO:0000256" key="2">
    <source>
        <dbReference type="ARBA" id="ARBA00023002"/>
    </source>
</evidence>
<dbReference type="AlphaFoldDB" id="A0AA46TJ93"/>
<keyword evidence="5" id="KW-1185">Reference proteome</keyword>
<dbReference type="InterPro" id="IPR051911">
    <property type="entry name" value="SDR_oxidoreductase"/>
</dbReference>
<reference evidence="4" key="1">
    <citation type="submission" date="2022-01" db="EMBL/GenBank/DDBJ databases">
        <title>Nocardioidaceae gen. sp. A5X3R13.</title>
        <authorList>
            <person name="Lopez Marin M.A."/>
            <person name="Uhlik O."/>
        </authorList>
    </citation>
    <scope>NUCLEOTIDE SEQUENCE</scope>
    <source>
        <strain evidence="4">A5X3R13</strain>
    </source>
</reference>
<dbReference type="CDD" id="cd05374">
    <property type="entry name" value="17beta-HSD-like_SDR_c"/>
    <property type="match status" value="1"/>
</dbReference>
<dbReference type="PANTHER" id="PTHR43976">
    <property type="entry name" value="SHORT CHAIN DEHYDROGENASE"/>
    <property type="match status" value="1"/>
</dbReference>
<name>A0AA46TJ93_9ACTN</name>
<dbReference type="Gene3D" id="3.40.50.720">
    <property type="entry name" value="NAD(P)-binding Rossmann-like Domain"/>
    <property type="match status" value="1"/>
</dbReference>
<evidence type="ECO:0000256" key="3">
    <source>
        <dbReference type="RuleBase" id="RU000363"/>
    </source>
</evidence>
<evidence type="ECO:0000313" key="5">
    <source>
        <dbReference type="Proteomes" id="UP001164390"/>
    </source>
</evidence>
<dbReference type="PRINTS" id="PR00081">
    <property type="entry name" value="GDHRDH"/>
</dbReference>
<dbReference type="Pfam" id="PF00106">
    <property type="entry name" value="adh_short"/>
    <property type="match status" value="1"/>
</dbReference>
<sequence>MQKTVLITGSSTGFGQATARRFLTAGWNVVATMRNTDDWRDDLADRLHLQPLDVTDLVSIRAAFAAAQTRFGGIDAVLNIAGIGLFSVFEATTDEQVREQFETNTFGPMEIMRQAIPHLRARGGGHIVNLTSASSTVPEPLMAIYNGSKSALDNMSETLRFELAPQNIVMRIIQPGFVPTTELVKKQWAAASSLVIPPEYESYVHQRMDFFQSPPKNVLPTAEDVAEAILESVTDTSNRLRWVVGADQTERFHMRHETSEGAYNTWGWNTFGPVAQHVGN</sequence>
<dbReference type="RefSeq" id="WP_271634703.1">
    <property type="nucleotide sequence ID" value="NZ_CP094970.1"/>
</dbReference>
<dbReference type="InterPro" id="IPR020904">
    <property type="entry name" value="Sc_DH/Rdtase_CS"/>
</dbReference>
<proteinExistence type="inferred from homology"/>
<dbReference type="InterPro" id="IPR002347">
    <property type="entry name" value="SDR_fam"/>
</dbReference>
<keyword evidence="2" id="KW-0560">Oxidoreductase</keyword>
<protein>
    <submittedName>
        <fullName evidence="4">SDR family oxidoreductase</fullName>
    </submittedName>
</protein>
<organism evidence="4 5">
    <name type="scientific">Solicola gregarius</name>
    <dbReference type="NCBI Taxonomy" id="2908642"/>
    <lineage>
        <taxon>Bacteria</taxon>
        <taxon>Bacillati</taxon>
        <taxon>Actinomycetota</taxon>
        <taxon>Actinomycetes</taxon>
        <taxon>Propionibacteriales</taxon>
        <taxon>Nocardioidaceae</taxon>
        <taxon>Solicola</taxon>
    </lineage>
</organism>
<dbReference type="PRINTS" id="PR00080">
    <property type="entry name" value="SDRFAMILY"/>
</dbReference>
<evidence type="ECO:0000256" key="1">
    <source>
        <dbReference type="ARBA" id="ARBA00006484"/>
    </source>
</evidence>
<comment type="similarity">
    <text evidence="1 3">Belongs to the short-chain dehydrogenases/reductases (SDR) family.</text>
</comment>
<dbReference type="InterPro" id="IPR036291">
    <property type="entry name" value="NAD(P)-bd_dom_sf"/>
</dbReference>
<gene>
    <name evidence="4" type="ORF">L0C25_01965</name>
</gene>
<dbReference type="Proteomes" id="UP001164390">
    <property type="component" value="Chromosome"/>
</dbReference>